<dbReference type="AlphaFoldDB" id="A0A917C6M2"/>
<dbReference type="InterPro" id="IPR053754">
    <property type="entry name" value="OligoMan_bind_ChitinaseAct_sf"/>
</dbReference>
<feature type="signal peptide" evidence="1">
    <location>
        <begin position="1"/>
        <end position="27"/>
    </location>
</feature>
<dbReference type="InterPro" id="IPR054393">
    <property type="entry name" value="Thiaminase-1_dom"/>
</dbReference>
<evidence type="ECO:0000259" key="3">
    <source>
        <dbReference type="Pfam" id="PF22141"/>
    </source>
</evidence>
<dbReference type="Pfam" id="PF22141">
    <property type="entry name" value="Thiaminase-1_dom"/>
    <property type="match status" value="1"/>
</dbReference>
<organism evidence="4 5">
    <name type="scientific">Terasakiella brassicae</name>
    <dbReference type="NCBI Taxonomy" id="1634917"/>
    <lineage>
        <taxon>Bacteria</taxon>
        <taxon>Pseudomonadati</taxon>
        <taxon>Pseudomonadota</taxon>
        <taxon>Alphaproteobacteria</taxon>
        <taxon>Rhodospirillales</taxon>
        <taxon>Terasakiellaceae</taxon>
        <taxon>Terasakiella</taxon>
    </lineage>
</organism>
<feature type="chain" id="PRO_5037805941" evidence="1">
    <location>
        <begin position="28"/>
        <end position="465"/>
    </location>
</feature>
<protein>
    <submittedName>
        <fullName evidence="4">Thiamine pyridinylase</fullName>
    </submittedName>
</protein>
<accession>A0A917C6M2</accession>
<dbReference type="InterPro" id="IPR021992">
    <property type="entry name" value="MVL"/>
</dbReference>
<name>A0A917C6M2_9PROT</name>
<evidence type="ECO:0000313" key="4">
    <source>
        <dbReference type="EMBL" id="GGF73307.1"/>
    </source>
</evidence>
<feature type="domain" description="Mannan-binding protein" evidence="2">
    <location>
        <begin position="413"/>
        <end position="448"/>
    </location>
</feature>
<dbReference type="Gene3D" id="3.40.190.10">
    <property type="entry name" value="Periplasmic binding protein-like II"/>
    <property type="match status" value="2"/>
</dbReference>
<evidence type="ECO:0000259" key="2">
    <source>
        <dbReference type="Pfam" id="PF12151"/>
    </source>
</evidence>
<keyword evidence="5" id="KW-1185">Reference proteome</keyword>
<comment type="caution">
    <text evidence="4">The sequence shown here is derived from an EMBL/GenBank/DDBJ whole genome shotgun (WGS) entry which is preliminary data.</text>
</comment>
<dbReference type="EMBL" id="BMHV01000027">
    <property type="protein sequence ID" value="GGF73307.1"/>
    <property type="molecule type" value="Genomic_DNA"/>
</dbReference>
<feature type="domain" description="Thiaminase-1 insert" evidence="3">
    <location>
        <begin position="139"/>
        <end position="276"/>
    </location>
</feature>
<evidence type="ECO:0000313" key="5">
    <source>
        <dbReference type="Proteomes" id="UP000632498"/>
    </source>
</evidence>
<dbReference type="RefSeq" id="WP_188666579.1">
    <property type="nucleotide sequence ID" value="NZ_BMHV01000027.1"/>
</dbReference>
<dbReference type="SUPFAM" id="SSF53850">
    <property type="entry name" value="Periplasmic binding protein-like II"/>
    <property type="match status" value="1"/>
</dbReference>
<reference evidence="4" key="2">
    <citation type="submission" date="2020-09" db="EMBL/GenBank/DDBJ databases">
        <authorList>
            <person name="Sun Q."/>
            <person name="Zhou Y."/>
        </authorList>
    </citation>
    <scope>NUCLEOTIDE SEQUENCE</scope>
    <source>
        <strain evidence="4">CGMCC 1.15254</strain>
    </source>
</reference>
<dbReference type="Gene3D" id="3.30.1490.230">
    <property type="match status" value="1"/>
</dbReference>
<dbReference type="Proteomes" id="UP000632498">
    <property type="component" value="Unassembled WGS sequence"/>
</dbReference>
<reference evidence="4" key="1">
    <citation type="journal article" date="2014" name="Int. J. Syst. Evol. Microbiol.">
        <title>Complete genome sequence of Corynebacterium casei LMG S-19264T (=DSM 44701T), isolated from a smear-ripened cheese.</title>
        <authorList>
            <consortium name="US DOE Joint Genome Institute (JGI-PGF)"/>
            <person name="Walter F."/>
            <person name="Albersmeier A."/>
            <person name="Kalinowski J."/>
            <person name="Ruckert C."/>
        </authorList>
    </citation>
    <scope>NUCLEOTIDE SEQUENCE</scope>
    <source>
        <strain evidence="4">CGMCC 1.15254</strain>
    </source>
</reference>
<sequence length="465" mass="50773">MGRTFRIFFAIFLLVLGLVAQAPIARAADSLTVGLYPWVPRLQQFQDAISTQWAKVQPDVSLHFLTSDEWDGGYHMNPPANADVYVMDAMFLNYFNSIGSVDLLQDDEVLNKQDFFEYAIDGVKNPSGGYLAVPMLGCANVLFYHQDDSAVASAQTISALKQTLKTCTFTSMVPPGPRGLMIDMQGASTAACRYIESEAGIQGAWPISLPETIDPTAMGFLRTMMDMTSFYNATKAGDNTYNRGTWYSEGYGRVFVGYTETFSAMSAQTRATTKIKPFPASDNADAPTMFYSDLIAINPTSASRGTRDLAVQLANVIADAQTITASIGPGDGKDYPQYLMPVRPSVFDTLSKTYPKYQEMKEMVENSNATLFSLDSNSRDWFDAMQDKILAGARADYACGCDIEAIYPIPDNARAGAICPQTCASHGGWNGQWTNQYPAAQNGSVCGCNTCPPSVEQEKTPRAND</sequence>
<gene>
    <name evidence="4" type="ORF">GCM10011332_29210</name>
</gene>
<dbReference type="NCBIfam" id="TIGR04541">
    <property type="entry name" value="thiaminase_BcmE"/>
    <property type="match status" value="1"/>
</dbReference>
<evidence type="ECO:0000256" key="1">
    <source>
        <dbReference type="SAM" id="SignalP"/>
    </source>
</evidence>
<dbReference type="InterPro" id="IPR030901">
    <property type="entry name" value="Thiaminase_BcmE"/>
</dbReference>
<proteinExistence type="predicted"/>
<dbReference type="Pfam" id="PF12151">
    <property type="entry name" value="MVL"/>
    <property type="match status" value="1"/>
</dbReference>
<keyword evidence="1" id="KW-0732">Signal</keyword>